<dbReference type="STRING" id="1218591.LEP1GSC199_0434"/>
<reference evidence="2 3" key="1">
    <citation type="submission" date="2013-03" db="EMBL/GenBank/DDBJ databases">
        <authorList>
            <person name="Harkins D.M."/>
            <person name="Durkin A.S."/>
            <person name="Brinkac L.M."/>
            <person name="Haft D.H."/>
            <person name="Selengut J.D."/>
            <person name="Sanka R."/>
            <person name="DePew J."/>
            <person name="Purushe J."/>
            <person name="Galloway R.L."/>
            <person name="Vinetz J.M."/>
            <person name="Sutton G.G."/>
            <person name="Nierman W.C."/>
            <person name="Fouts D.E."/>
        </authorList>
    </citation>
    <scope>NUCLEOTIDE SEQUENCE [LARGE SCALE GENOMIC DNA]</scope>
    <source>
        <strain evidence="2 3">Waz Holland</strain>
    </source>
</reference>
<feature type="coiled-coil region" evidence="1">
    <location>
        <begin position="27"/>
        <end position="57"/>
    </location>
</feature>
<dbReference type="EMBL" id="AOGY02000075">
    <property type="protein sequence ID" value="EMY68111.1"/>
    <property type="molecule type" value="Genomic_DNA"/>
</dbReference>
<name>N1W8C7_9LEPT</name>
<protein>
    <submittedName>
        <fullName evidence="2">Uncharacterized protein</fullName>
    </submittedName>
</protein>
<sequence>ATYDLRDFVRPLKPSKPNKTKLSNLELKDLKNKLLKIKEKISQLQNEKSIIEEAIRKFKK</sequence>
<evidence type="ECO:0000256" key="1">
    <source>
        <dbReference type="SAM" id="Coils"/>
    </source>
</evidence>
<evidence type="ECO:0000313" key="3">
    <source>
        <dbReference type="Proteomes" id="UP000012227"/>
    </source>
</evidence>
<feature type="non-terminal residue" evidence="2">
    <location>
        <position position="1"/>
    </location>
</feature>
<evidence type="ECO:0000313" key="2">
    <source>
        <dbReference type="EMBL" id="EMY68111.1"/>
    </source>
</evidence>
<organism evidence="2 3">
    <name type="scientific">Leptospira vanthielii serovar Holland str. Waz Holland = ATCC 700522</name>
    <dbReference type="NCBI Taxonomy" id="1218591"/>
    <lineage>
        <taxon>Bacteria</taxon>
        <taxon>Pseudomonadati</taxon>
        <taxon>Spirochaetota</taxon>
        <taxon>Spirochaetia</taxon>
        <taxon>Leptospirales</taxon>
        <taxon>Leptospiraceae</taxon>
        <taxon>Leptospira</taxon>
    </lineage>
</organism>
<keyword evidence="1" id="KW-0175">Coiled coil</keyword>
<dbReference type="AlphaFoldDB" id="N1W8C7"/>
<gene>
    <name evidence="2" type="ORF">LEP1GSC199_0434</name>
</gene>
<proteinExistence type="predicted"/>
<accession>N1W8C7</accession>
<dbReference type="Proteomes" id="UP000012227">
    <property type="component" value="Unassembled WGS sequence"/>
</dbReference>
<comment type="caution">
    <text evidence="2">The sequence shown here is derived from an EMBL/GenBank/DDBJ whole genome shotgun (WGS) entry which is preliminary data.</text>
</comment>